<evidence type="ECO:0008006" key="4">
    <source>
        <dbReference type="Google" id="ProtNLM"/>
    </source>
</evidence>
<comment type="caution">
    <text evidence="2">The sequence shown here is derived from an EMBL/GenBank/DDBJ whole genome shotgun (WGS) entry which is preliminary data.</text>
</comment>
<reference evidence="2 3" key="1">
    <citation type="submission" date="2021-01" db="EMBL/GenBank/DDBJ databases">
        <title>WGS of actinomycetes isolated from Thailand.</title>
        <authorList>
            <person name="Thawai C."/>
        </authorList>
    </citation>
    <scope>NUCLEOTIDE SEQUENCE [LARGE SCALE GENOMIC DNA]</scope>
    <source>
        <strain evidence="2 3">CA1R205</strain>
    </source>
</reference>
<feature type="compositionally biased region" description="Basic and acidic residues" evidence="1">
    <location>
        <begin position="24"/>
        <end position="37"/>
    </location>
</feature>
<sequence>MHKSTSLAIAAVAVLALTLTGCGGDDKKDSASSDKGGKTTGQTTGKRDTTASSSPSPSRTGEAKKKKKEGSPATSAAPRPTRTSAAPVPTPGRTRTKTAAPARPAGPSSVQGTWYVPVRGTNGLATLTVSGTSWTMAYGGKSCSGTINSGMAISSTCAGETSNGTAVVSNGGENLTFNWTSGEPDRFVRTKPTG</sequence>
<feature type="region of interest" description="Disordered" evidence="1">
    <location>
        <begin position="21"/>
        <end position="113"/>
    </location>
</feature>
<dbReference type="EMBL" id="JAERRF010000011">
    <property type="protein sequence ID" value="MBL1099047.1"/>
    <property type="molecule type" value="Genomic_DNA"/>
</dbReference>
<gene>
    <name evidence="2" type="ORF">JK363_20725</name>
</gene>
<evidence type="ECO:0000313" key="3">
    <source>
        <dbReference type="Proteomes" id="UP000634229"/>
    </source>
</evidence>
<dbReference type="RefSeq" id="WP_201876457.1">
    <property type="nucleotide sequence ID" value="NZ_JAERRF010000011.1"/>
</dbReference>
<name>A0ABS1NG02_9ACTN</name>
<keyword evidence="3" id="KW-1185">Reference proteome</keyword>
<protein>
    <recommendedName>
        <fullName evidence="4">Lipoprotein</fullName>
    </recommendedName>
</protein>
<evidence type="ECO:0000256" key="1">
    <source>
        <dbReference type="SAM" id="MobiDB-lite"/>
    </source>
</evidence>
<dbReference type="PROSITE" id="PS51257">
    <property type="entry name" value="PROKAR_LIPOPROTEIN"/>
    <property type="match status" value="1"/>
</dbReference>
<proteinExistence type="predicted"/>
<accession>A0ABS1NG02</accession>
<feature type="compositionally biased region" description="Low complexity" evidence="1">
    <location>
        <begin position="40"/>
        <end position="58"/>
    </location>
</feature>
<organism evidence="2 3">
    <name type="scientific">Streptomyces coffeae</name>
    <dbReference type="NCBI Taxonomy" id="621382"/>
    <lineage>
        <taxon>Bacteria</taxon>
        <taxon>Bacillati</taxon>
        <taxon>Actinomycetota</taxon>
        <taxon>Actinomycetes</taxon>
        <taxon>Kitasatosporales</taxon>
        <taxon>Streptomycetaceae</taxon>
        <taxon>Streptomyces</taxon>
    </lineage>
</organism>
<feature type="compositionally biased region" description="Low complexity" evidence="1">
    <location>
        <begin position="71"/>
        <end position="107"/>
    </location>
</feature>
<evidence type="ECO:0000313" key="2">
    <source>
        <dbReference type="EMBL" id="MBL1099047.1"/>
    </source>
</evidence>
<dbReference type="Proteomes" id="UP000634229">
    <property type="component" value="Unassembled WGS sequence"/>
</dbReference>